<dbReference type="EMBL" id="RPFW01000008">
    <property type="protein sequence ID" value="TVZ00589.1"/>
    <property type="molecule type" value="Genomic_DNA"/>
</dbReference>
<dbReference type="InterPro" id="IPR046532">
    <property type="entry name" value="DUF6597"/>
</dbReference>
<keyword evidence="3" id="KW-0804">Transcription</keyword>
<dbReference type="SMART" id="SM00342">
    <property type="entry name" value="HTH_ARAC"/>
    <property type="match status" value="1"/>
</dbReference>
<reference evidence="5 6" key="1">
    <citation type="submission" date="2018-11" db="EMBL/GenBank/DDBJ databases">
        <title>Trebonia kvetii gen.nov., sp.nov., a novel acidophilic actinobacterium, and proposal of the new actinobacterial family Treboniaceae fam. nov.</title>
        <authorList>
            <person name="Rapoport D."/>
            <person name="Sagova-Mareckova M."/>
            <person name="Sedlacek I."/>
            <person name="Provaznik J."/>
            <person name="Kralova S."/>
            <person name="Pavlinic D."/>
            <person name="Benes V."/>
            <person name="Kopecky J."/>
        </authorList>
    </citation>
    <scope>NUCLEOTIDE SEQUENCE [LARGE SCALE GENOMIC DNA]</scope>
    <source>
        <strain evidence="5 6">15Tr583</strain>
    </source>
</reference>
<dbReference type="InterPro" id="IPR050204">
    <property type="entry name" value="AraC_XylS_family_regulators"/>
</dbReference>
<evidence type="ECO:0000313" key="6">
    <source>
        <dbReference type="Proteomes" id="UP000460272"/>
    </source>
</evidence>
<evidence type="ECO:0000313" key="5">
    <source>
        <dbReference type="EMBL" id="TVZ00589.1"/>
    </source>
</evidence>
<protein>
    <submittedName>
        <fullName evidence="5">Helix-turn-helix domain-containing protein</fullName>
    </submittedName>
</protein>
<comment type="caution">
    <text evidence="5">The sequence shown here is derived from an EMBL/GenBank/DDBJ whole genome shotgun (WGS) entry which is preliminary data.</text>
</comment>
<evidence type="ECO:0000259" key="4">
    <source>
        <dbReference type="PROSITE" id="PS01124"/>
    </source>
</evidence>
<keyword evidence="2" id="KW-0238">DNA-binding</keyword>
<organism evidence="5 6">
    <name type="scientific">Trebonia kvetii</name>
    <dbReference type="NCBI Taxonomy" id="2480626"/>
    <lineage>
        <taxon>Bacteria</taxon>
        <taxon>Bacillati</taxon>
        <taxon>Actinomycetota</taxon>
        <taxon>Actinomycetes</taxon>
        <taxon>Streptosporangiales</taxon>
        <taxon>Treboniaceae</taxon>
        <taxon>Trebonia</taxon>
    </lineage>
</organism>
<dbReference type="PANTHER" id="PTHR46796:SF15">
    <property type="entry name" value="BLL1074 PROTEIN"/>
    <property type="match status" value="1"/>
</dbReference>
<name>A0A6P2BNF1_9ACTN</name>
<dbReference type="GO" id="GO:0003700">
    <property type="term" value="F:DNA-binding transcription factor activity"/>
    <property type="evidence" value="ECO:0007669"/>
    <property type="project" value="InterPro"/>
</dbReference>
<evidence type="ECO:0000256" key="3">
    <source>
        <dbReference type="ARBA" id="ARBA00023163"/>
    </source>
</evidence>
<feature type="domain" description="HTH araC/xylS-type" evidence="4">
    <location>
        <begin position="160"/>
        <end position="261"/>
    </location>
</feature>
<dbReference type="PROSITE" id="PS01124">
    <property type="entry name" value="HTH_ARAC_FAMILY_2"/>
    <property type="match status" value="1"/>
</dbReference>
<proteinExistence type="predicted"/>
<dbReference type="Gene3D" id="1.10.10.60">
    <property type="entry name" value="Homeodomain-like"/>
    <property type="match status" value="1"/>
</dbReference>
<dbReference type="Pfam" id="PF20240">
    <property type="entry name" value="DUF6597"/>
    <property type="match status" value="1"/>
</dbReference>
<accession>A0A6P2BNF1</accession>
<dbReference type="RefSeq" id="WP_145860140.1">
    <property type="nucleotide sequence ID" value="NZ_RPFW01000008.1"/>
</dbReference>
<gene>
    <name evidence="5" type="ORF">EAS64_34965</name>
</gene>
<keyword evidence="6" id="KW-1185">Reference proteome</keyword>
<sequence>MRLTGVRPSPASWVPPVAWLAPGYAEWRPPAALRGQVACLWLSVIPDRPQGSGLILPDGCSDLIWEQGAGASVAGPDTGPFTAGNQAPGAVIVGIRFRPAAGGQVLGLPLSELRDQRAPLADVLPGQAASTRLPADLSPAEAATRLLDLTGRLIADGAADHAIARAATLLRDPAARTEEVAGLVGLSERQLRRRSQAAAGYGPKTLQRVLRFQHFVRLLDASPVLPDLADAAVRTGYADQPHLTRECRALSGRTPAALHRLRRPA</sequence>
<dbReference type="Proteomes" id="UP000460272">
    <property type="component" value="Unassembled WGS sequence"/>
</dbReference>
<evidence type="ECO:0000256" key="2">
    <source>
        <dbReference type="ARBA" id="ARBA00023125"/>
    </source>
</evidence>
<keyword evidence="1" id="KW-0805">Transcription regulation</keyword>
<dbReference type="AlphaFoldDB" id="A0A6P2BNF1"/>
<dbReference type="Pfam" id="PF12833">
    <property type="entry name" value="HTH_18"/>
    <property type="match status" value="1"/>
</dbReference>
<evidence type="ECO:0000256" key="1">
    <source>
        <dbReference type="ARBA" id="ARBA00023015"/>
    </source>
</evidence>
<dbReference type="OrthoDB" id="2559672at2"/>
<dbReference type="PANTHER" id="PTHR46796">
    <property type="entry name" value="HTH-TYPE TRANSCRIPTIONAL ACTIVATOR RHAS-RELATED"/>
    <property type="match status" value="1"/>
</dbReference>
<dbReference type="GO" id="GO:0043565">
    <property type="term" value="F:sequence-specific DNA binding"/>
    <property type="evidence" value="ECO:0007669"/>
    <property type="project" value="InterPro"/>
</dbReference>
<dbReference type="InterPro" id="IPR018060">
    <property type="entry name" value="HTH_AraC"/>
</dbReference>